<dbReference type="InterPro" id="IPR036390">
    <property type="entry name" value="WH_DNA-bd_sf"/>
</dbReference>
<proteinExistence type="predicted"/>
<dbReference type="InterPro" id="IPR005149">
    <property type="entry name" value="Tscrpt_reg_PadR_N"/>
</dbReference>
<dbReference type="Gene3D" id="1.10.10.10">
    <property type="entry name" value="Winged helix-like DNA-binding domain superfamily/Winged helix DNA-binding domain"/>
    <property type="match status" value="1"/>
</dbReference>
<gene>
    <name evidence="2" type="ORF">FHS44_001965</name>
</gene>
<dbReference type="PANTHER" id="PTHR43252:SF6">
    <property type="entry name" value="NEGATIVE TRANSCRIPTION REGULATOR PADR"/>
    <property type="match status" value="1"/>
</dbReference>
<evidence type="ECO:0000313" key="3">
    <source>
        <dbReference type="Proteomes" id="UP000552644"/>
    </source>
</evidence>
<dbReference type="RefSeq" id="WP_184713623.1">
    <property type="nucleotide sequence ID" value="NZ_JACHJP010000002.1"/>
</dbReference>
<dbReference type="PANTHER" id="PTHR43252">
    <property type="entry name" value="TRANSCRIPTIONAL REGULATOR YQJI"/>
    <property type="match status" value="1"/>
</dbReference>
<dbReference type="AlphaFoldDB" id="A0A7W7VM47"/>
<feature type="domain" description="Transcription regulator PadR N-terminal" evidence="1">
    <location>
        <begin position="5"/>
        <end position="80"/>
    </location>
</feature>
<name>A0A7W7VM47_9ACTN</name>
<comment type="caution">
    <text evidence="2">The sequence shown here is derived from an EMBL/GenBank/DDBJ whole genome shotgun (WGS) entry which is preliminary data.</text>
</comment>
<dbReference type="GO" id="GO:0003677">
    <property type="term" value="F:DNA binding"/>
    <property type="evidence" value="ECO:0007669"/>
    <property type="project" value="UniProtKB-KW"/>
</dbReference>
<organism evidence="2 3">
    <name type="scientific">Streptosporangium saharense</name>
    <dbReference type="NCBI Taxonomy" id="1706840"/>
    <lineage>
        <taxon>Bacteria</taxon>
        <taxon>Bacillati</taxon>
        <taxon>Actinomycetota</taxon>
        <taxon>Actinomycetes</taxon>
        <taxon>Streptosporangiales</taxon>
        <taxon>Streptosporangiaceae</taxon>
        <taxon>Streptosporangium</taxon>
    </lineage>
</organism>
<reference evidence="2 3" key="1">
    <citation type="submission" date="2020-08" db="EMBL/GenBank/DDBJ databases">
        <title>Genomic Encyclopedia of Type Strains, Phase III (KMG-III): the genomes of soil and plant-associated and newly described type strains.</title>
        <authorList>
            <person name="Whitman W."/>
        </authorList>
    </citation>
    <scope>NUCLEOTIDE SEQUENCE [LARGE SCALE GENOMIC DNA]</scope>
    <source>
        <strain evidence="2 3">CECT 8840</strain>
    </source>
</reference>
<keyword evidence="3" id="KW-1185">Reference proteome</keyword>
<dbReference type="SUPFAM" id="SSF46785">
    <property type="entry name" value="Winged helix' DNA-binding domain"/>
    <property type="match status" value="1"/>
</dbReference>
<evidence type="ECO:0000259" key="1">
    <source>
        <dbReference type="Pfam" id="PF03551"/>
    </source>
</evidence>
<accession>A0A7W7VM47</accession>
<dbReference type="EMBL" id="JACHJP010000002">
    <property type="protein sequence ID" value="MBB4914880.1"/>
    <property type="molecule type" value="Genomic_DNA"/>
</dbReference>
<dbReference type="InterPro" id="IPR036388">
    <property type="entry name" value="WH-like_DNA-bd_sf"/>
</dbReference>
<protein>
    <submittedName>
        <fullName evidence="2">DNA-binding PadR family transcriptional regulator</fullName>
    </submittedName>
</protein>
<keyword evidence="2" id="KW-0238">DNA-binding</keyword>
<evidence type="ECO:0000313" key="2">
    <source>
        <dbReference type="EMBL" id="MBB4914880.1"/>
    </source>
</evidence>
<sequence length="181" mass="19902">MQDAVLAMLAKEPSHGYHLRARLRQSLGPLGESMNPGQIYVTLTRLEKAGLVVCERADGLPERPERKVYALTPAGQQRVAAWLAEVGWPKPDLAEFHLKLAAAAAARLADPVELVAAQRRELLRRLREVQQAMLAEPEGSGAGPLLEGVVLRLRADLRWLDACERAWSRADDEKADEVEGG</sequence>
<dbReference type="Proteomes" id="UP000552644">
    <property type="component" value="Unassembled WGS sequence"/>
</dbReference>
<dbReference type="Pfam" id="PF03551">
    <property type="entry name" value="PadR"/>
    <property type="match status" value="1"/>
</dbReference>